<proteinExistence type="inferred from homology"/>
<dbReference type="GO" id="GO:0005764">
    <property type="term" value="C:lysosome"/>
    <property type="evidence" value="ECO:0007669"/>
    <property type="project" value="TreeGrafter"/>
</dbReference>
<dbReference type="InterPro" id="IPR001461">
    <property type="entry name" value="Aspartic_peptidase_A1"/>
</dbReference>
<dbReference type="WBParaSite" id="BXY_1093300.1">
    <property type="protein sequence ID" value="BXY_1093300.1"/>
    <property type="gene ID" value="BXY_1093300"/>
</dbReference>
<evidence type="ECO:0000313" key="5">
    <source>
        <dbReference type="Proteomes" id="UP000095284"/>
    </source>
</evidence>
<dbReference type="SMR" id="A0A1I7SD29"/>
<feature type="signal peptide" evidence="2">
    <location>
        <begin position="1"/>
        <end position="19"/>
    </location>
</feature>
<evidence type="ECO:0000256" key="1">
    <source>
        <dbReference type="ARBA" id="ARBA00007447"/>
    </source>
</evidence>
<name>A0A1I7SD29_BURXY</name>
<reference evidence="4" key="2">
    <citation type="submission" date="2020-09" db="EMBL/GenBank/DDBJ databases">
        <authorList>
            <person name="Kikuchi T."/>
        </authorList>
    </citation>
    <scope>NUCLEOTIDE SEQUENCE</scope>
    <source>
        <strain evidence="4">Ka4C1</strain>
    </source>
</reference>
<gene>
    <name evidence="4" type="ORF">BXYJ_LOCUS3144</name>
</gene>
<dbReference type="EMBL" id="CAJFCV020000002">
    <property type="protein sequence ID" value="CAG9093036.1"/>
    <property type="molecule type" value="Genomic_DNA"/>
</dbReference>
<dbReference type="SUPFAM" id="SSF50630">
    <property type="entry name" value="Acid proteases"/>
    <property type="match status" value="1"/>
</dbReference>
<dbReference type="OrthoDB" id="5801727at2759"/>
<keyword evidence="6" id="KW-1185">Reference proteome</keyword>
<evidence type="ECO:0000256" key="2">
    <source>
        <dbReference type="SAM" id="SignalP"/>
    </source>
</evidence>
<dbReference type="EMBL" id="CAJFDI010000002">
    <property type="protein sequence ID" value="CAD5213666.1"/>
    <property type="molecule type" value="Genomic_DNA"/>
</dbReference>
<dbReference type="GO" id="GO:0004190">
    <property type="term" value="F:aspartic-type endopeptidase activity"/>
    <property type="evidence" value="ECO:0007669"/>
    <property type="project" value="InterPro"/>
</dbReference>
<keyword evidence="2" id="KW-0732">Signal</keyword>
<dbReference type="Pfam" id="PF00026">
    <property type="entry name" value="Asp"/>
    <property type="match status" value="1"/>
</dbReference>
<sequence length="363" mass="40872">MAAFIKTIIFSAFTAAAAAATAVKNEAPSLPMLSKQAGYYTVRVGVGTPPQYLNLALDTGTAKFFVLDGILTAQVSKEINTFKPLRSSSFKLDSENKGTFLETYRHIHLTAQRATETVTINGFEVKKQKIELVTAFRNINASDFPKIDGVLGIGFQLGRTPFKYFDFTSPLHDYVKTFSYPVFTVYNNPVVNSSTQLAGKITFGDKDEENCDGMWFRPQISYQPQPLWTFRVNGYMLGGVGFHYKSTITLDSGDKDNFFPAEVVQHLSERWKLENGTDDRSFYIACDKIPQLSTFSIIIKYGDEIMDYDAKRLFEDAGNNRCRLNVLQTDGLWQISQNLHTDYCQYYYVTGKAVQFAAAKIQP</sequence>
<evidence type="ECO:0000313" key="6">
    <source>
        <dbReference type="Proteomes" id="UP000659654"/>
    </source>
</evidence>
<dbReference type="eggNOG" id="KOG1339">
    <property type="taxonomic scope" value="Eukaryota"/>
</dbReference>
<evidence type="ECO:0000259" key="3">
    <source>
        <dbReference type="PROSITE" id="PS51767"/>
    </source>
</evidence>
<organism evidence="5 7">
    <name type="scientific">Bursaphelenchus xylophilus</name>
    <name type="common">Pinewood nematode worm</name>
    <name type="synonym">Aphelenchoides xylophilus</name>
    <dbReference type="NCBI Taxonomy" id="6326"/>
    <lineage>
        <taxon>Eukaryota</taxon>
        <taxon>Metazoa</taxon>
        <taxon>Ecdysozoa</taxon>
        <taxon>Nematoda</taxon>
        <taxon>Chromadorea</taxon>
        <taxon>Rhabditida</taxon>
        <taxon>Tylenchina</taxon>
        <taxon>Tylenchomorpha</taxon>
        <taxon>Aphelenchoidea</taxon>
        <taxon>Aphelenchoididae</taxon>
        <taxon>Bursaphelenchus</taxon>
    </lineage>
</organism>
<dbReference type="InterPro" id="IPR033121">
    <property type="entry name" value="PEPTIDASE_A1"/>
</dbReference>
<dbReference type="Proteomes" id="UP000582659">
    <property type="component" value="Unassembled WGS sequence"/>
</dbReference>
<dbReference type="Proteomes" id="UP000095284">
    <property type="component" value="Unplaced"/>
</dbReference>
<dbReference type="GO" id="GO:0006508">
    <property type="term" value="P:proteolysis"/>
    <property type="evidence" value="ECO:0007669"/>
    <property type="project" value="InterPro"/>
</dbReference>
<comment type="similarity">
    <text evidence="1">Belongs to the peptidase A1 family.</text>
</comment>
<dbReference type="InterPro" id="IPR021109">
    <property type="entry name" value="Peptidase_aspartic_dom_sf"/>
</dbReference>
<reference evidence="7" key="1">
    <citation type="submission" date="2016-11" db="UniProtKB">
        <authorList>
            <consortium name="WormBaseParasite"/>
        </authorList>
    </citation>
    <scope>IDENTIFICATION</scope>
</reference>
<feature type="chain" id="PRO_5035360007" evidence="2">
    <location>
        <begin position="20"/>
        <end position="363"/>
    </location>
</feature>
<protein>
    <submittedName>
        <fullName evidence="4">(pine wood nematode) hypothetical protein</fullName>
    </submittedName>
    <submittedName>
        <fullName evidence="7">Peptidase A1 domain-containing protein</fullName>
    </submittedName>
</protein>
<dbReference type="AlphaFoldDB" id="A0A1I7SD29"/>
<dbReference type="Gene3D" id="2.40.70.10">
    <property type="entry name" value="Acid Proteases"/>
    <property type="match status" value="2"/>
</dbReference>
<dbReference type="Proteomes" id="UP000659654">
    <property type="component" value="Unassembled WGS sequence"/>
</dbReference>
<dbReference type="PANTHER" id="PTHR47966:SF8">
    <property type="entry name" value="ASPARTIC PROTEASE 1-RELATED"/>
    <property type="match status" value="1"/>
</dbReference>
<accession>A0A1I7SD29</accession>
<feature type="domain" description="Peptidase A1" evidence="3">
    <location>
        <begin position="40"/>
        <end position="357"/>
    </location>
</feature>
<evidence type="ECO:0000313" key="4">
    <source>
        <dbReference type="EMBL" id="CAD5213666.1"/>
    </source>
</evidence>
<evidence type="ECO:0000313" key="7">
    <source>
        <dbReference type="WBParaSite" id="BXY_1093300.1"/>
    </source>
</evidence>
<dbReference type="PANTHER" id="PTHR47966">
    <property type="entry name" value="BETA-SITE APP-CLEAVING ENZYME, ISOFORM A-RELATED"/>
    <property type="match status" value="1"/>
</dbReference>
<dbReference type="PROSITE" id="PS51767">
    <property type="entry name" value="PEPTIDASE_A1"/>
    <property type="match status" value="1"/>
</dbReference>